<dbReference type="Pfam" id="PF05746">
    <property type="entry name" value="DALR_1"/>
    <property type="match status" value="1"/>
</dbReference>
<reference evidence="14" key="1">
    <citation type="submission" date="2022-11" db="UniProtKB">
        <authorList>
            <consortium name="WormBaseParasite"/>
        </authorList>
    </citation>
    <scope>IDENTIFICATION</scope>
</reference>
<dbReference type="InterPro" id="IPR035684">
    <property type="entry name" value="ArgRS_core"/>
</dbReference>
<dbReference type="Proteomes" id="UP000887563">
    <property type="component" value="Unplaced"/>
</dbReference>
<evidence type="ECO:0000256" key="9">
    <source>
        <dbReference type="ARBA" id="ARBA00049339"/>
    </source>
</evidence>
<proteinExistence type="inferred from homology"/>
<comment type="function">
    <text evidence="10">Catalyzes the attachment of arginine to tRNA(Arg) in a two-step reaction: arginine is first activated by ATP to form Arg-AMP and then transferred to the acceptor end of tRNA(Arg).</text>
</comment>
<comment type="catalytic activity">
    <reaction evidence="9">
        <text>tRNA(Arg) + L-arginine + ATP = L-arginyl-tRNA(Arg) + AMP + diphosphate</text>
        <dbReference type="Rhea" id="RHEA:20301"/>
        <dbReference type="Rhea" id="RHEA-COMP:9658"/>
        <dbReference type="Rhea" id="RHEA-COMP:9673"/>
        <dbReference type="ChEBI" id="CHEBI:30616"/>
        <dbReference type="ChEBI" id="CHEBI:32682"/>
        <dbReference type="ChEBI" id="CHEBI:33019"/>
        <dbReference type="ChEBI" id="CHEBI:78442"/>
        <dbReference type="ChEBI" id="CHEBI:78513"/>
        <dbReference type="ChEBI" id="CHEBI:456215"/>
        <dbReference type="EC" id="6.1.1.19"/>
    </reaction>
</comment>
<evidence type="ECO:0000313" key="14">
    <source>
        <dbReference type="WBParaSite" id="Minc3s04716g36864"/>
    </source>
</evidence>
<dbReference type="InterPro" id="IPR001278">
    <property type="entry name" value="Arg-tRNA-ligase"/>
</dbReference>
<dbReference type="WBParaSite" id="Minc3s04716g36864">
    <property type="protein sequence ID" value="Minc3s04716g36864"/>
    <property type="gene ID" value="Minc3s04716g36864"/>
</dbReference>
<keyword evidence="5 11" id="KW-0067">ATP-binding</keyword>
<organism evidence="13 14">
    <name type="scientific">Meloidogyne incognita</name>
    <name type="common">Southern root-knot nematode worm</name>
    <name type="synonym">Oxyuris incognita</name>
    <dbReference type="NCBI Taxonomy" id="6306"/>
    <lineage>
        <taxon>Eukaryota</taxon>
        <taxon>Metazoa</taxon>
        <taxon>Ecdysozoa</taxon>
        <taxon>Nematoda</taxon>
        <taxon>Chromadorea</taxon>
        <taxon>Rhabditida</taxon>
        <taxon>Tylenchina</taxon>
        <taxon>Tylenchomorpha</taxon>
        <taxon>Tylenchoidea</taxon>
        <taxon>Meloidogynidae</taxon>
        <taxon>Meloidogyninae</taxon>
        <taxon>Meloidogyne</taxon>
        <taxon>Meloidogyne incognita group</taxon>
    </lineage>
</organism>
<dbReference type="InterPro" id="IPR009080">
    <property type="entry name" value="tRNAsynth_Ia_anticodon-bd"/>
</dbReference>
<evidence type="ECO:0000256" key="11">
    <source>
        <dbReference type="RuleBase" id="RU363038"/>
    </source>
</evidence>
<evidence type="ECO:0000256" key="3">
    <source>
        <dbReference type="ARBA" id="ARBA00022598"/>
    </source>
</evidence>
<dbReference type="GO" id="GO:0032543">
    <property type="term" value="P:mitochondrial translation"/>
    <property type="evidence" value="ECO:0007669"/>
    <property type="project" value="TreeGrafter"/>
</dbReference>
<evidence type="ECO:0000256" key="2">
    <source>
        <dbReference type="ARBA" id="ARBA00012837"/>
    </source>
</evidence>
<evidence type="ECO:0000259" key="12">
    <source>
        <dbReference type="SMART" id="SM00836"/>
    </source>
</evidence>
<evidence type="ECO:0000256" key="8">
    <source>
        <dbReference type="ARBA" id="ARBA00039495"/>
    </source>
</evidence>
<keyword evidence="13" id="KW-1185">Reference proteome</keyword>
<dbReference type="PANTHER" id="PTHR11956:SF11">
    <property type="entry name" value="ARGININE--TRNA LIGASE, MITOCHONDRIAL-RELATED"/>
    <property type="match status" value="1"/>
</dbReference>
<comment type="similarity">
    <text evidence="1 11">Belongs to the class-I aminoacyl-tRNA synthetase family.</text>
</comment>
<accession>A0A914NGH2</accession>
<dbReference type="SUPFAM" id="SSF47323">
    <property type="entry name" value="Anticodon-binding domain of a subclass of class I aminoacyl-tRNA synthetases"/>
    <property type="match status" value="1"/>
</dbReference>
<keyword evidence="4 11" id="KW-0547">Nucleotide-binding</keyword>
<protein>
    <recommendedName>
        <fullName evidence="8">Probable arginine--tRNA ligase, mitochondrial</fullName>
        <ecNumber evidence="2">6.1.1.19</ecNumber>
    </recommendedName>
</protein>
<dbReference type="GO" id="GO:0006420">
    <property type="term" value="P:arginyl-tRNA aminoacylation"/>
    <property type="evidence" value="ECO:0007669"/>
    <property type="project" value="InterPro"/>
</dbReference>
<keyword evidence="6 11" id="KW-0648">Protein biosynthesis</keyword>
<dbReference type="Pfam" id="PF00750">
    <property type="entry name" value="tRNA-synt_1d"/>
    <property type="match status" value="1"/>
</dbReference>
<evidence type="ECO:0000256" key="7">
    <source>
        <dbReference type="ARBA" id="ARBA00023146"/>
    </source>
</evidence>
<name>A0A914NGH2_MELIC</name>
<evidence type="ECO:0000313" key="13">
    <source>
        <dbReference type="Proteomes" id="UP000887563"/>
    </source>
</evidence>
<evidence type="ECO:0000256" key="10">
    <source>
        <dbReference type="ARBA" id="ARBA00049595"/>
    </source>
</evidence>
<dbReference type="AlphaFoldDB" id="A0A914NGH2"/>
<dbReference type="SMART" id="SM00836">
    <property type="entry name" value="DALR_1"/>
    <property type="match status" value="1"/>
</dbReference>
<dbReference type="Gene3D" id="1.10.730.10">
    <property type="entry name" value="Isoleucyl-tRNA Synthetase, Domain 1"/>
    <property type="match status" value="1"/>
</dbReference>
<dbReference type="GO" id="GO:0005524">
    <property type="term" value="F:ATP binding"/>
    <property type="evidence" value="ECO:0007669"/>
    <property type="project" value="UniProtKB-KW"/>
</dbReference>
<dbReference type="EC" id="6.1.1.19" evidence="2"/>
<dbReference type="GO" id="GO:0005739">
    <property type="term" value="C:mitochondrion"/>
    <property type="evidence" value="ECO:0007669"/>
    <property type="project" value="TreeGrafter"/>
</dbReference>
<evidence type="ECO:0000256" key="1">
    <source>
        <dbReference type="ARBA" id="ARBA00005594"/>
    </source>
</evidence>
<sequence>MISEGKCVRFPAEDECWGVVNLDPGLSKIPLRRIDGANLYLNRLIFWSYNLTNKYLKILRELASIYDRQNKYNADKYIYVVDKSQANHFAHLRALLKMRGDSDLAEKIIHHSYGKVIGLSTREGKNDSVDYLISEGKVIGLSTREGKNDSVDYLISEGNSESDAYIKKSYTRKSSEEEREFLCQLLTQNQLAFSIICRAKHSDFNFSFKGAFLPEGTNSLILLEKYSRLNSLEKANLEHLEKLKNLSEVDLMKMQPEIGENGRKLARMILEFDTVLNNSLQKMEPSPIAIHLVRLSNKIGQTLPSLRILGEPLINALPRMLLFTAAKKVLGEGMKLIGIEPIERI</sequence>
<keyword evidence="7 11" id="KW-0030">Aminoacyl-tRNA synthetase</keyword>
<dbReference type="InterPro" id="IPR014729">
    <property type="entry name" value="Rossmann-like_a/b/a_fold"/>
</dbReference>
<dbReference type="InterPro" id="IPR008909">
    <property type="entry name" value="DALR_anticod-bd"/>
</dbReference>
<evidence type="ECO:0000256" key="6">
    <source>
        <dbReference type="ARBA" id="ARBA00022917"/>
    </source>
</evidence>
<feature type="domain" description="DALR anticodon binding" evidence="12">
    <location>
        <begin position="222"/>
        <end position="345"/>
    </location>
</feature>
<evidence type="ECO:0000256" key="4">
    <source>
        <dbReference type="ARBA" id="ARBA00022741"/>
    </source>
</evidence>
<keyword evidence="3 11" id="KW-0436">Ligase</keyword>
<dbReference type="PANTHER" id="PTHR11956">
    <property type="entry name" value="ARGINYL-TRNA SYNTHETASE"/>
    <property type="match status" value="1"/>
</dbReference>
<dbReference type="GO" id="GO:0004814">
    <property type="term" value="F:arginine-tRNA ligase activity"/>
    <property type="evidence" value="ECO:0007669"/>
    <property type="project" value="UniProtKB-EC"/>
</dbReference>
<evidence type="ECO:0000256" key="5">
    <source>
        <dbReference type="ARBA" id="ARBA00022840"/>
    </source>
</evidence>
<dbReference type="SUPFAM" id="SSF52374">
    <property type="entry name" value="Nucleotidylyl transferase"/>
    <property type="match status" value="1"/>
</dbReference>
<dbReference type="Gene3D" id="3.40.50.620">
    <property type="entry name" value="HUPs"/>
    <property type="match status" value="1"/>
</dbReference>